<dbReference type="InterPro" id="IPR050392">
    <property type="entry name" value="Collagen/C1q_domain"/>
</dbReference>
<keyword evidence="2" id="KW-0964">Secreted</keyword>
<dbReference type="GO" id="GO:0005576">
    <property type="term" value="C:extracellular region"/>
    <property type="evidence" value="ECO:0007669"/>
    <property type="project" value="UniProtKB-SubCell"/>
</dbReference>
<feature type="compositionally biased region" description="Low complexity" evidence="5">
    <location>
        <begin position="271"/>
        <end position="286"/>
    </location>
</feature>
<dbReference type="Pfam" id="PF07546">
    <property type="entry name" value="EMI"/>
    <property type="match status" value="1"/>
</dbReference>
<proteinExistence type="predicted"/>
<dbReference type="PROSITE" id="PS51041">
    <property type="entry name" value="EMI"/>
    <property type="match status" value="1"/>
</dbReference>
<accession>A0AAD9QPN2</accession>
<evidence type="ECO:0000256" key="2">
    <source>
        <dbReference type="ARBA" id="ARBA00022525"/>
    </source>
</evidence>
<feature type="signal peptide" evidence="6">
    <location>
        <begin position="1"/>
        <end position="19"/>
    </location>
</feature>
<name>A0AAD9QPN2_ACRCE</name>
<dbReference type="PANTHER" id="PTHR15427">
    <property type="entry name" value="EMILIN ELASTIN MICROFIBRIL INTERFACE-LOCATED PROTEIN ELASTIN MICROFIBRIL INTERFACER"/>
    <property type="match status" value="1"/>
</dbReference>
<feature type="domain" description="EMI" evidence="7">
    <location>
        <begin position="94"/>
        <end position="169"/>
    </location>
</feature>
<protein>
    <submittedName>
        <fullName evidence="8">Collagen alpha-1(XXVI) chain</fullName>
    </submittedName>
</protein>
<sequence>MEIAAITMFLLVTICFTNGFRHESRSHSRRQFPMYQQLGPNAQSRYGYQARRLVLDSSSKLPLYANTEPKAPSPTLRGHEPDSQHGYQGSAAAGGQFCIYQKPKQVTCNVAHMKRVTQQYKYFCGVRARDKVCTGYRVTYRPEYRKELRTVMTLEKDCCPGFTGSDCSQTCFNCSEFRLLEARLTALEKKATLGENGNQSFSISRGPPGPPGLRGETGDTIRGQAQNFRGQKGEKGEPGVPGTATLIKGNPGSPGPPGTRGPAGPPGNKGEPGTITQGPQGPTGPKGEPGRPGISVSVRMCYRRDEPGTGEEF</sequence>
<reference evidence="8" key="2">
    <citation type="journal article" date="2023" name="Science">
        <title>Genomic signatures of disease resistance in endangered staghorn corals.</title>
        <authorList>
            <person name="Vollmer S.V."/>
            <person name="Selwyn J.D."/>
            <person name="Despard B.A."/>
            <person name="Roesel C.L."/>
        </authorList>
    </citation>
    <scope>NUCLEOTIDE SEQUENCE</scope>
    <source>
        <strain evidence="8">K2</strain>
    </source>
</reference>
<evidence type="ECO:0000256" key="1">
    <source>
        <dbReference type="ARBA" id="ARBA00004613"/>
    </source>
</evidence>
<organism evidence="8 9">
    <name type="scientific">Acropora cervicornis</name>
    <name type="common">Staghorn coral</name>
    <dbReference type="NCBI Taxonomy" id="6130"/>
    <lineage>
        <taxon>Eukaryota</taxon>
        <taxon>Metazoa</taxon>
        <taxon>Cnidaria</taxon>
        <taxon>Anthozoa</taxon>
        <taxon>Hexacorallia</taxon>
        <taxon>Scleractinia</taxon>
        <taxon>Astrocoeniina</taxon>
        <taxon>Acroporidae</taxon>
        <taxon>Acropora</taxon>
    </lineage>
</organism>
<evidence type="ECO:0000259" key="7">
    <source>
        <dbReference type="PROSITE" id="PS51041"/>
    </source>
</evidence>
<evidence type="ECO:0000256" key="4">
    <source>
        <dbReference type="ARBA" id="ARBA00023157"/>
    </source>
</evidence>
<feature type="region of interest" description="Disordered" evidence="5">
    <location>
        <begin position="64"/>
        <end position="88"/>
    </location>
</feature>
<keyword evidence="8" id="KW-0176">Collagen</keyword>
<evidence type="ECO:0000256" key="3">
    <source>
        <dbReference type="ARBA" id="ARBA00022729"/>
    </source>
</evidence>
<keyword evidence="4" id="KW-1015">Disulfide bond</keyword>
<feature type="region of interest" description="Disordered" evidence="5">
    <location>
        <begin position="196"/>
        <end position="313"/>
    </location>
</feature>
<dbReference type="InterPro" id="IPR011489">
    <property type="entry name" value="EMI_domain"/>
</dbReference>
<dbReference type="GO" id="GO:0005581">
    <property type="term" value="C:collagen trimer"/>
    <property type="evidence" value="ECO:0007669"/>
    <property type="project" value="UniProtKB-KW"/>
</dbReference>
<dbReference type="AlphaFoldDB" id="A0AAD9QPN2"/>
<keyword evidence="9" id="KW-1185">Reference proteome</keyword>
<feature type="compositionally biased region" description="Pro residues" evidence="5">
    <location>
        <begin position="253"/>
        <end position="265"/>
    </location>
</feature>
<evidence type="ECO:0000256" key="6">
    <source>
        <dbReference type="SAM" id="SignalP"/>
    </source>
</evidence>
<dbReference type="PANTHER" id="PTHR15427:SF50">
    <property type="entry name" value="COMPLEMENT C1Q TUMOR NECROSIS FACTOR-RELATED PROTEIN 2-LIKE"/>
    <property type="match status" value="1"/>
</dbReference>
<dbReference type="Proteomes" id="UP001249851">
    <property type="component" value="Unassembled WGS sequence"/>
</dbReference>
<evidence type="ECO:0000313" key="8">
    <source>
        <dbReference type="EMBL" id="KAK2565020.1"/>
    </source>
</evidence>
<keyword evidence="3 6" id="KW-0732">Signal</keyword>
<evidence type="ECO:0000313" key="9">
    <source>
        <dbReference type="Proteomes" id="UP001249851"/>
    </source>
</evidence>
<comment type="caution">
    <text evidence="8">The sequence shown here is derived from an EMBL/GenBank/DDBJ whole genome shotgun (WGS) entry which is preliminary data.</text>
</comment>
<evidence type="ECO:0000256" key="5">
    <source>
        <dbReference type="SAM" id="MobiDB-lite"/>
    </source>
</evidence>
<comment type="subcellular location">
    <subcellularLocation>
        <location evidence="1">Secreted</location>
    </subcellularLocation>
</comment>
<gene>
    <name evidence="8" type="ORF">P5673_011735</name>
</gene>
<feature type="chain" id="PRO_5042081405" evidence="6">
    <location>
        <begin position="20"/>
        <end position="313"/>
    </location>
</feature>
<dbReference type="EMBL" id="JARQWQ010000021">
    <property type="protein sequence ID" value="KAK2565020.1"/>
    <property type="molecule type" value="Genomic_DNA"/>
</dbReference>
<reference evidence="8" key="1">
    <citation type="journal article" date="2023" name="G3 (Bethesda)">
        <title>Whole genome assembly and annotation of the endangered Caribbean coral Acropora cervicornis.</title>
        <authorList>
            <person name="Selwyn J.D."/>
            <person name="Vollmer S.V."/>
        </authorList>
    </citation>
    <scope>NUCLEOTIDE SEQUENCE</scope>
    <source>
        <strain evidence="8">K2</strain>
    </source>
</reference>